<dbReference type="InterPro" id="IPR033985">
    <property type="entry name" value="SusD-like_N"/>
</dbReference>
<dbReference type="GO" id="GO:0009279">
    <property type="term" value="C:cell outer membrane"/>
    <property type="evidence" value="ECO:0007669"/>
    <property type="project" value="UniProtKB-SubCell"/>
</dbReference>
<dbReference type="RefSeq" id="WP_160844169.1">
    <property type="nucleotide sequence ID" value="NZ_WVHT01000003.1"/>
</dbReference>
<accession>A0A7K1Y8S3</accession>
<evidence type="ECO:0000256" key="4">
    <source>
        <dbReference type="ARBA" id="ARBA00023136"/>
    </source>
</evidence>
<protein>
    <submittedName>
        <fullName evidence="8">RagB/SusD family nutrient uptake outer membrane protein</fullName>
    </submittedName>
</protein>
<comment type="similarity">
    <text evidence="2">Belongs to the SusD family.</text>
</comment>
<evidence type="ECO:0000256" key="3">
    <source>
        <dbReference type="ARBA" id="ARBA00022729"/>
    </source>
</evidence>
<evidence type="ECO:0000313" key="9">
    <source>
        <dbReference type="Proteomes" id="UP000466586"/>
    </source>
</evidence>
<name>A0A7K1Y8S3_9SPHI</name>
<comment type="subcellular location">
    <subcellularLocation>
        <location evidence="1">Cell outer membrane</location>
    </subcellularLocation>
</comment>
<keyword evidence="9" id="KW-1185">Reference proteome</keyword>
<evidence type="ECO:0000256" key="5">
    <source>
        <dbReference type="ARBA" id="ARBA00023237"/>
    </source>
</evidence>
<keyword evidence="3" id="KW-0732">Signal</keyword>
<dbReference type="InterPro" id="IPR012944">
    <property type="entry name" value="SusD_RagB_dom"/>
</dbReference>
<evidence type="ECO:0000256" key="1">
    <source>
        <dbReference type="ARBA" id="ARBA00004442"/>
    </source>
</evidence>
<keyword evidence="4" id="KW-0472">Membrane</keyword>
<sequence>MKNISKYIIVGVGLLLSSVSCKKDFLEREPVSIVTDEDLWKDPKLIVGLLANYYNRMPTDQGLTDQAGSQWRNMSVYDDALWSGNSNDQWRNDIPSYGRDWWRLYDYGFIRDLNLAIDNVDKYGGSSLTDEQKTQLKAEFRFIRAYQYFEMVKRMGGVPLVTSQLIYDYSGDPSPLQQPRAKEAEVYDFIASEMDAIQDVIANGGSTGRANKYTCLALKSRAMLYAATIAKYNALLTPSVVTAGGEVGIPASRANEYFQKSLDASKAIINSGAYSLYKGNPNPGENFYEAIVKKANNKEVIFVRDFLTSKAKKHGFTYDNIARGIREDNLSSSNITPSLNLVESYDNLDGTAGTLKIRTPDNSDYIYFDKTTDLFANKDARLYGTVIFPGASFKGLAIDMQAGVKKWDAATNAYQTVESADLGSAYTDGKLLVAPSGPHRSIMEVSNTGFYLRKYIDSGAGTSTRGIQSDVWWVWFRLGEIYLNAAEAAFELGQISDALTYTNAIRERAGFGANNYSSATLTLEKVRKERRSELAFEDHRLWDLKRWRIADKVWNGTESNPEDVVYALYPYRVVRPGDPRDGKIVFDKLRAPRFGAPRFFQLFNYYSSFDQSVLNNNPKIVPNPFN</sequence>
<evidence type="ECO:0000259" key="6">
    <source>
        <dbReference type="Pfam" id="PF07980"/>
    </source>
</evidence>
<feature type="domain" description="RagB/SusD" evidence="6">
    <location>
        <begin position="298"/>
        <end position="624"/>
    </location>
</feature>
<dbReference type="Gene3D" id="1.25.40.390">
    <property type="match status" value="1"/>
</dbReference>
<evidence type="ECO:0000313" key="8">
    <source>
        <dbReference type="EMBL" id="MXV50994.1"/>
    </source>
</evidence>
<organism evidence="8 9">
    <name type="scientific">Hufsiella arboris</name>
    <dbReference type="NCBI Taxonomy" id="2695275"/>
    <lineage>
        <taxon>Bacteria</taxon>
        <taxon>Pseudomonadati</taxon>
        <taxon>Bacteroidota</taxon>
        <taxon>Sphingobacteriia</taxon>
        <taxon>Sphingobacteriales</taxon>
        <taxon>Sphingobacteriaceae</taxon>
        <taxon>Hufsiella</taxon>
    </lineage>
</organism>
<evidence type="ECO:0000256" key="2">
    <source>
        <dbReference type="ARBA" id="ARBA00006275"/>
    </source>
</evidence>
<dbReference type="Pfam" id="PF14322">
    <property type="entry name" value="SusD-like_3"/>
    <property type="match status" value="1"/>
</dbReference>
<dbReference type="EMBL" id="WVHT01000003">
    <property type="protein sequence ID" value="MXV50994.1"/>
    <property type="molecule type" value="Genomic_DNA"/>
</dbReference>
<dbReference type="AlphaFoldDB" id="A0A7K1Y8S3"/>
<comment type="caution">
    <text evidence="8">The sequence shown here is derived from an EMBL/GenBank/DDBJ whole genome shotgun (WGS) entry which is preliminary data.</text>
</comment>
<feature type="domain" description="SusD-like N-terminal" evidence="7">
    <location>
        <begin position="24"/>
        <end position="222"/>
    </location>
</feature>
<dbReference type="Proteomes" id="UP000466586">
    <property type="component" value="Unassembled WGS sequence"/>
</dbReference>
<dbReference type="PROSITE" id="PS51257">
    <property type="entry name" value="PROKAR_LIPOPROTEIN"/>
    <property type="match status" value="1"/>
</dbReference>
<proteinExistence type="inferred from homology"/>
<keyword evidence="5" id="KW-0998">Cell outer membrane</keyword>
<dbReference type="Pfam" id="PF07980">
    <property type="entry name" value="SusD_RagB"/>
    <property type="match status" value="1"/>
</dbReference>
<dbReference type="SUPFAM" id="SSF48452">
    <property type="entry name" value="TPR-like"/>
    <property type="match status" value="1"/>
</dbReference>
<reference evidence="8 9" key="1">
    <citation type="submission" date="2019-11" db="EMBL/GenBank/DDBJ databases">
        <title>Pedobacter sp. HMF7647 Genome sequencing and assembly.</title>
        <authorList>
            <person name="Kang H."/>
            <person name="Kim H."/>
            <person name="Joh K."/>
        </authorList>
    </citation>
    <scope>NUCLEOTIDE SEQUENCE [LARGE SCALE GENOMIC DNA]</scope>
    <source>
        <strain evidence="8 9">HMF7647</strain>
    </source>
</reference>
<dbReference type="InterPro" id="IPR011990">
    <property type="entry name" value="TPR-like_helical_dom_sf"/>
</dbReference>
<gene>
    <name evidence="8" type="ORF">GS399_08420</name>
</gene>
<evidence type="ECO:0000259" key="7">
    <source>
        <dbReference type="Pfam" id="PF14322"/>
    </source>
</evidence>